<dbReference type="RefSeq" id="WP_091821931.1">
    <property type="nucleotide sequence ID" value="NZ_FNRJ01000001.1"/>
</dbReference>
<evidence type="ECO:0000256" key="3">
    <source>
        <dbReference type="ARBA" id="ARBA00023163"/>
    </source>
</evidence>
<dbReference type="InterPro" id="IPR053142">
    <property type="entry name" value="PchR_regulatory_protein"/>
</dbReference>
<dbReference type="Proteomes" id="UP000242469">
    <property type="component" value="Unassembled WGS sequence"/>
</dbReference>
<dbReference type="GO" id="GO:0043565">
    <property type="term" value="F:sequence-specific DNA binding"/>
    <property type="evidence" value="ECO:0007669"/>
    <property type="project" value="InterPro"/>
</dbReference>
<dbReference type="OrthoDB" id="6670788at2"/>
<keyword evidence="1" id="KW-0805">Transcription regulation</keyword>
<dbReference type="PROSITE" id="PS01124">
    <property type="entry name" value="HTH_ARAC_FAMILY_2"/>
    <property type="match status" value="1"/>
</dbReference>
<dbReference type="InterPro" id="IPR020449">
    <property type="entry name" value="Tscrpt_reg_AraC-type_HTH"/>
</dbReference>
<organism evidence="5 6">
    <name type="scientific">Marinobacterium iners DSM 11526</name>
    <dbReference type="NCBI Taxonomy" id="1122198"/>
    <lineage>
        <taxon>Bacteria</taxon>
        <taxon>Pseudomonadati</taxon>
        <taxon>Pseudomonadota</taxon>
        <taxon>Gammaproteobacteria</taxon>
        <taxon>Oceanospirillales</taxon>
        <taxon>Oceanospirillaceae</taxon>
        <taxon>Marinobacterium</taxon>
    </lineage>
</organism>
<dbReference type="PROSITE" id="PS00041">
    <property type="entry name" value="HTH_ARAC_FAMILY_1"/>
    <property type="match status" value="1"/>
</dbReference>
<evidence type="ECO:0000256" key="1">
    <source>
        <dbReference type="ARBA" id="ARBA00023015"/>
    </source>
</evidence>
<keyword evidence="3" id="KW-0804">Transcription</keyword>
<gene>
    <name evidence="5" type="ORF">SAMN02745729_101292</name>
</gene>
<dbReference type="PANTHER" id="PTHR47893">
    <property type="entry name" value="REGULATORY PROTEIN PCHR"/>
    <property type="match status" value="1"/>
</dbReference>
<dbReference type="SUPFAM" id="SSF46689">
    <property type="entry name" value="Homeodomain-like"/>
    <property type="match status" value="2"/>
</dbReference>
<feature type="domain" description="HTH araC/xylS-type" evidence="4">
    <location>
        <begin position="213"/>
        <end position="310"/>
    </location>
</feature>
<dbReference type="PANTHER" id="PTHR47893:SF1">
    <property type="entry name" value="REGULATORY PROTEIN PCHR"/>
    <property type="match status" value="1"/>
</dbReference>
<reference evidence="6" key="1">
    <citation type="submission" date="2016-10" db="EMBL/GenBank/DDBJ databases">
        <authorList>
            <person name="Varghese N."/>
            <person name="Submissions S."/>
        </authorList>
    </citation>
    <scope>NUCLEOTIDE SEQUENCE [LARGE SCALE GENOMIC DNA]</scope>
    <source>
        <strain evidence="6">DSM 11526</strain>
    </source>
</reference>
<keyword evidence="6" id="KW-1185">Reference proteome</keyword>
<dbReference type="InterPro" id="IPR009057">
    <property type="entry name" value="Homeodomain-like_sf"/>
</dbReference>
<dbReference type="SMART" id="SM00342">
    <property type="entry name" value="HTH_ARAC"/>
    <property type="match status" value="1"/>
</dbReference>
<proteinExistence type="predicted"/>
<dbReference type="AlphaFoldDB" id="A0A1H3XYV9"/>
<dbReference type="Pfam" id="PF12833">
    <property type="entry name" value="HTH_18"/>
    <property type="match status" value="1"/>
</dbReference>
<protein>
    <submittedName>
        <fullName evidence="5">AraC-type DNA-binding protein</fullName>
    </submittedName>
</protein>
<dbReference type="InterPro" id="IPR018060">
    <property type="entry name" value="HTH_AraC"/>
</dbReference>
<evidence type="ECO:0000313" key="6">
    <source>
        <dbReference type="Proteomes" id="UP000242469"/>
    </source>
</evidence>
<accession>A0A1H3XYV9</accession>
<evidence type="ECO:0000313" key="5">
    <source>
        <dbReference type="EMBL" id="SEA03794.1"/>
    </source>
</evidence>
<name>A0A1H3XYV9_9GAMM</name>
<evidence type="ECO:0000256" key="2">
    <source>
        <dbReference type="ARBA" id="ARBA00023125"/>
    </source>
</evidence>
<dbReference type="GO" id="GO:0003700">
    <property type="term" value="F:DNA-binding transcription factor activity"/>
    <property type="evidence" value="ECO:0007669"/>
    <property type="project" value="InterPro"/>
</dbReference>
<dbReference type="PRINTS" id="PR00032">
    <property type="entry name" value="HTHARAC"/>
</dbReference>
<sequence>MNECQSQQPLSTLRNQHSPIDKVLRQGLTFHFGDTLEQQDRVSHGQVDDHMRIVLLLEGSLDLRFGDHALHMKSASGRSIRNQGSYMDAALIALNAPERFSRIAHKGHYSRRISLGLSAQWVDDALHSGGLNSSGSMSGFRRHLNTFRWRATPHACSIAEQMLAPPALSEAIAGMYLESRALELIIEAWSTLTDAQPCTTTPRLSVHATRRIHEVAAWLQEHASRHLTLADIAREAHMSTATLQRHFKQVHGITVADYLLRTRMQQSHQALTRQGLSVTEAAHLAGYSSPSNFATAFRRYFGISPRQVRT</sequence>
<dbReference type="InterPro" id="IPR018062">
    <property type="entry name" value="HTH_AraC-typ_CS"/>
</dbReference>
<dbReference type="Gene3D" id="1.10.10.60">
    <property type="entry name" value="Homeodomain-like"/>
    <property type="match status" value="1"/>
</dbReference>
<evidence type="ECO:0000259" key="4">
    <source>
        <dbReference type="PROSITE" id="PS01124"/>
    </source>
</evidence>
<keyword evidence="2 5" id="KW-0238">DNA-binding</keyword>
<dbReference type="STRING" id="1122198.SAMN02745729_101292"/>
<dbReference type="EMBL" id="FNRJ01000001">
    <property type="protein sequence ID" value="SEA03794.1"/>
    <property type="molecule type" value="Genomic_DNA"/>
</dbReference>